<dbReference type="Pfam" id="PF00583">
    <property type="entry name" value="Acetyltransf_1"/>
    <property type="match status" value="1"/>
</dbReference>
<evidence type="ECO:0000259" key="1">
    <source>
        <dbReference type="PROSITE" id="PS51186"/>
    </source>
</evidence>
<dbReference type="RefSeq" id="WP_169396176.1">
    <property type="nucleotide sequence ID" value="NZ_BAAAJH010000029.1"/>
</dbReference>
<dbReference type="CDD" id="cd04301">
    <property type="entry name" value="NAT_SF"/>
    <property type="match status" value="1"/>
</dbReference>
<dbReference type="Proteomes" id="UP001296706">
    <property type="component" value="Unassembled WGS sequence"/>
</dbReference>
<keyword evidence="3" id="KW-1185">Reference proteome</keyword>
<evidence type="ECO:0000313" key="3">
    <source>
        <dbReference type="Proteomes" id="UP001296706"/>
    </source>
</evidence>
<dbReference type="Gene3D" id="3.40.630.30">
    <property type="match status" value="1"/>
</dbReference>
<proteinExistence type="predicted"/>
<dbReference type="PROSITE" id="PS51186">
    <property type="entry name" value="GNAT"/>
    <property type="match status" value="1"/>
</dbReference>
<accession>A0ABX1RDJ5</accession>
<dbReference type="SUPFAM" id="SSF55729">
    <property type="entry name" value="Acyl-CoA N-acyltransferases (Nat)"/>
    <property type="match status" value="1"/>
</dbReference>
<reference evidence="2 3" key="1">
    <citation type="submission" date="2020-04" db="EMBL/GenBank/DDBJ databases">
        <authorList>
            <person name="Klaysubun C."/>
            <person name="Duangmal K."/>
            <person name="Lipun K."/>
        </authorList>
    </citation>
    <scope>NUCLEOTIDE SEQUENCE [LARGE SCALE GENOMIC DNA]</scope>
    <source>
        <strain evidence="2 3">JCM 11839</strain>
    </source>
</reference>
<organism evidence="2 3">
    <name type="scientific">Pseudonocardia xinjiangensis</name>
    <dbReference type="NCBI Taxonomy" id="75289"/>
    <lineage>
        <taxon>Bacteria</taxon>
        <taxon>Bacillati</taxon>
        <taxon>Actinomycetota</taxon>
        <taxon>Actinomycetes</taxon>
        <taxon>Pseudonocardiales</taxon>
        <taxon>Pseudonocardiaceae</taxon>
        <taxon>Pseudonocardia</taxon>
    </lineage>
</organism>
<sequence>MSPAAVHVRPLDRWTAGHAVDTVFAQLSPRSRYLRFHSAVPRLPGPVRAALVDLDGRSRAAVVAETCGPGGPAPVGIARIARTDPGTAEIAVAVVDDWQRQGIGRLLVSAVATLGEELGYTALRGGVLPENVAMLGLARSVFPPATRHFDGDVIQLAVPLGPAAWTVTDEDVLADLVSR</sequence>
<dbReference type="EMBL" id="JAAXKY010000036">
    <property type="protein sequence ID" value="NMH78097.1"/>
    <property type="molecule type" value="Genomic_DNA"/>
</dbReference>
<name>A0ABX1RDJ5_9PSEU</name>
<protein>
    <submittedName>
        <fullName evidence="2">N-acetyltransferase</fullName>
    </submittedName>
</protein>
<dbReference type="InterPro" id="IPR016181">
    <property type="entry name" value="Acyl_CoA_acyltransferase"/>
</dbReference>
<dbReference type="InterPro" id="IPR000182">
    <property type="entry name" value="GNAT_dom"/>
</dbReference>
<gene>
    <name evidence="2" type="ORF">HF577_13510</name>
</gene>
<evidence type="ECO:0000313" key="2">
    <source>
        <dbReference type="EMBL" id="NMH78097.1"/>
    </source>
</evidence>
<comment type="caution">
    <text evidence="2">The sequence shown here is derived from an EMBL/GenBank/DDBJ whole genome shotgun (WGS) entry which is preliminary data.</text>
</comment>
<feature type="domain" description="N-acetyltransferase" evidence="1">
    <location>
        <begin position="6"/>
        <end position="161"/>
    </location>
</feature>